<dbReference type="GO" id="GO:0005886">
    <property type="term" value="C:plasma membrane"/>
    <property type="evidence" value="ECO:0007669"/>
    <property type="project" value="UniProtKB-SubCell"/>
</dbReference>
<reference evidence="7" key="1">
    <citation type="submission" date="2021-01" db="EMBL/GenBank/DDBJ databases">
        <title>Genomic Encyclopedia of Type Strains, Phase IV (KMG-IV): sequencing the most valuable type-strain genomes for metagenomic binning, comparative biology and taxonomic classification.</title>
        <authorList>
            <person name="Goeker M."/>
        </authorList>
    </citation>
    <scope>NUCLEOTIDE SEQUENCE</scope>
    <source>
        <strain evidence="7">DSM 23230</strain>
    </source>
</reference>
<dbReference type="RefSeq" id="WP_204701735.1">
    <property type="nucleotide sequence ID" value="NZ_JAFBDQ010000008.1"/>
</dbReference>
<gene>
    <name evidence="7" type="ORF">JOC47_001821</name>
</gene>
<dbReference type="GO" id="GO:0009247">
    <property type="term" value="P:glycolipid biosynthetic process"/>
    <property type="evidence" value="ECO:0007669"/>
    <property type="project" value="UniProtKB-ARBA"/>
</dbReference>
<evidence type="ECO:0000256" key="6">
    <source>
        <dbReference type="ARBA" id="ARBA00023315"/>
    </source>
</evidence>
<evidence type="ECO:0000313" key="8">
    <source>
        <dbReference type="Proteomes" id="UP000774000"/>
    </source>
</evidence>
<evidence type="ECO:0000313" key="7">
    <source>
        <dbReference type="EMBL" id="MBM7556967.1"/>
    </source>
</evidence>
<keyword evidence="4 7" id="KW-0808">Transferase</keyword>
<evidence type="ECO:0000256" key="1">
    <source>
        <dbReference type="ARBA" id="ARBA00004533"/>
    </source>
</evidence>
<dbReference type="EC" id="2.3.1.241" evidence="7"/>
<keyword evidence="6 7" id="KW-0012">Acyltransferase</keyword>
<dbReference type="Proteomes" id="UP000774000">
    <property type="component" value="Unassembled WGS sequence"/>
</dbReference>
<dbReference type="PANTHER" id="PTHR30606:SF10">
    <property type="entry name" value="PHOSPHATIDYLINOSITOL MANNOSIDE ACYLTRANSFERASE"/>
    <property type="match status" value="1"/>
</dbReference>
<keyword evidence="8" id="KW-1185">Reference proteome</keyword>
<accession>A0A938XWK4</accession>
<name>A0A938XWK4_9FIRM</name>
<proteinExistence type="predicted"/>
<keyword evidence="3" id="KW-0997">Cell inner membrane</keyword>
<dbReference type="Pfam" id="PF03279">
    <property type="entry name" value="Lip_A_acyltrans"/>
    <property type="match status" value="1"/>
</dbReference>
<dbReference type="EMBL" id="JAFBDQ010000008">
    <property type="protein sequence ID" value="MBM7556967.1"/>
    <property type="molecule type" value="Genomic_DNA"/>
</dbReference>
<dbReference type="PANTHER" id="PTHR30606">
    <property type="entry name" value="LIPID A BIOSYNTHESIS LAUROYL ACYLTRANSFERASE"/>
    <property type="match status" value="1"/>
</dbReference>
<protein>
    <submittedName>
        <fullName evidence="7">KDO2-lipid IV(A) lauroyltransferase</fullName>
        <ecNumber evidence="7">2.3.1.241</ecNumber>
    </submittedName>
</protein>
<comment type="subcellular location">
    <subcellularLocation>
        <location evidence="1">Cell inner membrane</location>
    </subcellularLocation>
</comment>
<dbReference type="CDD" id="cd07984">
    <property type="entry name" value="LPLAT_LABLAT-like"/>
    <property type="match status" value="1"/>
</dbReference>
<dbReference type="GO" id="GO:0008913">
    <property type="term" value="F:Kdo2-lipid IVA acyltransferase activity"/>
    <property type="evidence" value="ECO:0007669"/>
    <property type="project" value="UniProtKB-EC"/>
</dbReference>
<dbReference type="InterPro" id="IPR004960">
    <property type="entry name" value="LipA_acyltrans"/>
</dbReference>
<sequence>MEQVTYIFFKIFKFIINLIPERINYYLAHGLGSLLYYVVKERRELAVKNIKSSLNVSDSRAQELAKEVFQDLALKFVEILQLEQKSLTELKENVTVEGEEYLKEIYQSEKGAVLFTGHFGNWELLGVYLSAVGYPITAIARDYKNDYIYEEVMKIRQSKGAEVFNRSEIKKALKALLRQKFLLILGDQDAHQDGEFMQFFDRPASTPLGPVKLAQRSNSYIVPIYLVREGFNDYRLIVKEPLEIAKDAPLEEQRDVLQQLTTSLEAVIRDYPSQWLWVHRRWKTKIEGGRND</sequence>
<evidence type="ECO:0000256" key="3">
    <source>
        <dbReference type="ARBA" id="ARBA00022519"/>
    </source>
</evidence>
<comment type="caution">
    <text evidence="7">The sequence shown here is derived from an EMBL/GenBank/DDBJ whole genome shotgun (WGS) entry which is preliminary data.</text>
</comment>
<evidence type="ECO:0000256" key="5">
    <source>
        <dbReference type="ARBA" id="ARBA00023136"/>
    </source>
</evidence>
<keyword evidence="2" id="KW-1003">Cell membrane</keyword>
<dbReference type="AlphaFoldDB" id="A0A938XWK4"/>
<evidence type="ECO:0000256" key="2">
    <source>
        <dbReference type="ARBA" id="ARBA00022475"/>
    </source>
</evidence>
<organism evidence="7 8">
    <name type="scientific">Halanaerobacter jeridensis</name>
    <dbReference type="NCBI Taxonomy" id="706427"/>
    <lineage>
        <taxon>Bacteria</taxon>
        <taxon>Bacillati</taxon>
        <taxon>Bacillota</taxon>
        <taxon>Clostridia</taxon>
        <taxon>Halanaerobiales</taxon>
        <taxon>Halobacteroidaceae</taxon>
        <taxon>Halanaerobacter</taxon>
    </lineage>
</organism>
<evidence type="ECO:0000256" key="4">
    <source>
        <dbReference type="ARBA" id="ARBA00022679"/>
    </source>
</evidence>
<dbReference type="PIRSF" id="PIRSF026649">
    <property type="entry name" value="MsbB"/>
    <property type="match status" value="1"/>
</dbReference>
<keyword evidence="5" id="KW-0472">Membrane</keyword>